<proteinExistence type="predicted"/>
<feature type="region of interest" description="Disordered" evidence="1">
    <location>
        <begin position="95"/>
        <end position="116"/>
    </location>
</feature>
<feature type="region of interest" description="Disordered" evidence="1">
    <location>
        <begin position="157"/>
        <end position="182"/>
    </location>
</feature>
<dbReference type="InParanoid" id="A0A0P0WCM7"/>
<dbReference type="PaxDb" id="39947-A0A0P0WCM7"/>
<accession>A0A0P0WCM7</accession>
<reference evidence="2 3" key="3">
    <citation type="journal article" date="2013" name="Rice">
        <title>Improvement of the Oryza sativa Nipponbare reference genome using next generation sequence and optical map data.</title>
        <authorList>
            <person name="Kawahara Y."/>
            <person name="de la Bastide M."/>
            <person name="Hamilton J.P."/>
            <person name="Kanamori H."/>
            <person name="McCombie W.R."/>
            <person name="Ouyang S."/>
            <person name="Schwartz D.C."/>
            <person name="Tanaka T."/>
            <person name="Wu J."/>
            <person name="Zhou S."/>
            <person name="Childs K.L."/>
            <person name="Davidson R.M."/>
            <person name="Lin H."/>
            <person name="Quesada-Ocampo L."/>
            <person name="Vaillancourt B."/>
            <person name="Sakai H."/>
            <person name="Lee S.S."/>
            <person name="Kim J."/>
            <person name="Numa H."/>
            <person name="Itoh T."/>
            <person name="Buell C.R."/>
            <person name="Matsumoto T."/>
        </authorList>
    </citation>
    <scope>NUCLEOTIDE SEQUENCE [LARGE SCALE GENOMIC DNA]</scope>
    <source>
        <strain evidence="3">cv. Nipponbare</strain>
    </source>
</reference>
<evidence type="ECO:0000313" key="3">
    <source>
        <dbReference type="Proteomes" id="UP000059680"/>
    </source>
</evidence>
<organism evidence="2 3">
    <name type="scientific">Oryza sativa subsp. japonica</name>
    <name type="common">Rice</name>
    <dbReference type="NCBI Taxonomy" id="39947"/>
    <lineage>
        <taxon>Eukaryota</taxon>
        <taxon>Viridiplantae</taxon>
        <taxon>Streptophyta</taxon>
        <taxon>Embryophyta</taxon>
        <taxon>Tracheophyta</taxon>
        <taxon>Spermatophyta</taxon>
        <taxon>Magnoliopsida</taxon>
        <taxon>Liliopsida</taxon>
        <taxon>Poales</taxon>
        <taxon>Poaceae</taxon>
        <taxon>BOP clade</taxon>
        <taxon>Oryzoideae</taxon>
        <taxon>Oryzeae</taxon>
        <taxon>Oryzinae</taxon>
        <taxon>Oryza</taxon>
        <taxon>Oryza sativa</taxon>
    </lineage>
</organism>
<dbReference type="AlphaFoldDB" id="A0A0P0WCM7"/>
<dbReference type="EMBL" id="AP014960">
    <property type="protein sequence ID" value="BAS90074.1"/>
    <property type="molecule type" value="Genomic_DNA"/>
</dbReference>
<gene>
    <name evidence="2" type="ordered locus">Os04g0515101</name>
    <name evidence="2" type="ORF">OSNPB_040515101</name>
</gene>
<dbReference type="Proteomes" id="UP000059680">
    <property type="component" value="Chromosome 4"/>
</dbReference>
<sequence>MKIRSRRINIKLYRNLKKKKILPCELFFNSIPDHSPDTVRLVLEYVSSARDWRGCTADKARGAPHVPAVVERDEANLQFHVALVALLGSHERGQLRRETDAPARRVYGPAPSAAGRHAATLREAGGERDAVVEDGRFAAHAHVERAAAGVVDAQREVERPRDAGGGAVEAGESTTTDVSGLGGGVKSAKSNCWMINTTGRTRKIAVTAPATKQPAIGFWRRGKSFSSSLVQGKRFSSMVADQSAWRTLIRCRL</sequence>
<keyword evidence="3" id="KW-1185">Reference proteome</keyword>
<reference evidence="2 3" key="2">
    <citation type="journal article" date="2013" name="Plant Cell Physiol.">
        <title>Rice Annotation Project Database (RAP-DB): an integrative and interactive database for rice genomics.</title>
        <authorList>
            <person name="Sakai H."/>
            <person name="Lee S.S."/>
            <person name="Tanaka T."/>
            <person name="Numa H."/>
            <person name="Kim J."/>
            <person name="Kawahara Y."/>
            <person name="Wakimoto H."/>
            <person name="Yang C.C."/>
            <person name="Iwamoto M."/>
            <person name="Abe T."/>
            <person name="Yamada Y."/>
            <person name="Muto A."/>
            <person name="Inokuchi H."/>
            <person name="Ikemura T."/>
            <person name="Matsumoto T."/>
            <person name="Sasaki T."/>
            <person name="Itoh T."/>
        </authorList>
    </citation>
    <scope>NUCLEOTIDE SEQUENCE [LARGE SCALE GENOMIC DNA]</scope>
    <source>
        <strain evidence="3">cv. Nipponbare</strain>
    </source>
</reference>
<protein>
    <submittedName>
        <fullName evidence="2">Os04g0515101 protein</fullName>
    </submittedName>
</protein>
<name>A0A0P0WCM7_ORYSJ</name>
<evidence type="ECO:0000313" key="2">
    <source>
        <dbReference type="EMBL" id="BAS90074.1"/>
    </source>
</evidence>
<reference evidence="3" key="1">
    <citation type="journal article" date="2005" name="Nature">
        <title>The map-based sequence of the rice genome.</title>
        <authorList>
            <consortium name="International rice genome sequencing project (IRGSP)"/>
            <person name="Matsumoto T."/>
            <person name="Wu J."/>
            <person name="Kanamori H."/>
            <person name="Katayose Y."/>
            <person name="Fujisawa M."/>
            <person name="Namiki N."/>
            <person name="Mizuno H."/>
            <person name="Yamamoto K."/>
            <person name="Antonio B.A."/>
            <person name="Baba T."/>
            <person name="Sakata K."/>
            <person name="Nagamura Y."/>
            <person name="Aoki H."/>
            <person name="Arikawa K."/>
            <person name="Arita K."/>
            <person name="Bito T."/>
            <person name="Chiden Y."/>
            <person name="Fujitsuka N."/>
            <person name="Fukunaka R."/>
            <person name="Hamada M."/>
            <person name="Harada C."/>
            <person name="Hayashi A."/>
            <person name="Hijishita S."/>
            <person name="Honda M."/>
            <person name="Hosokawa S."/>
            <person name="Ichikawa Y."/>
            <person name="Idonuma A."/>
            <person name="Iijima M."/>
            <person name="Ikeda M."/>
            <person name="Ikeno M."/>
            <person name="Ito K."/>
            <person name="Ito S."/>
            <person name="Ito T."/>
            <person name="Ito Y."/>
            <person name="Ito Y."/>
            <person name="Iwabuchi A."/>
            <person name="Kamiya K."/>
            <person name="Karasawa W."/>
            <person name="Kurita K."/>
            <person name="Katagiri S."/>
            <person name="Kikuta A."/>
            <person name="Kobayashi H."/>
            <person name="Kobayashi N."/>
            <person name="Machita K."/>
            <person name="Maehara T."/>
            <person name="Masukawa M."/>
            <person name="Mizubayashi T."/>
            <person name="Mukai Y."/>
            <person name="Nagasaki H."/>
            <person name="Nagata Y."/>
            <person name="Naito S."/>
            <person name="Nakashima M."/>
            <person name="Nakama Y."/>
            <person name="Nakamichi Y."/>
            <person name="Nakamura M."/>
            <person name="Meguro A."/>
            <person name="Negishi M."/>
            <person name="Ohta I."/>
            <person name="Ohta T."/>
            <person name="Okamoto M."/>
            <person name="Ono N."/>
            <person name="Saji S."/>
            <person name="Sakaguchi M."/>
            <person name="Sakai K."/>
            <person name="Shibata M."/>
            <person name="Shimokawa T."/>
            <person name="Song J."/>
            <person name="Takazaki Y."/>
            <person name="Terasawa K."/>
            <person name="Tsugane M."/>
            <person name="Tsuji K."/>
            <person name="Ueda S."/>
            <person name="Waki K."/>
            <person name="Yamagata H."/>
            <person name="Yamamoto M."/>
            <person name="Yamamoto S."/>
            <person name="Yamane H."/>
            <person name="Yoshiki S."/>
            <person name="Yoshihara R."/>
            <person name="Yukawa K."/>
            <person name="Zhong H."/>
            <person name="Yano M."/>
            <person name="Yuan Q."/>
            <person name="Ouyang S."/>
            <person name="Liu J."/>
            <person name="Jones K.M."/>
            <person name="Gansberger K."/>
            <person name="Moffat K."/>
            <person name="Hill J."/>
            <person name="Bera J."/>
            <person name="Fadrosh D."/>
            <person name="Jin S."/>
            <person name="Johri S."/>
            <person name="Kim M."/>
            <person name="Overton L."/>
            <person name="Reardon M."/>
            <person name="Tsitrin T."/>
            <person name="Vuong H."/>
            <person name="Weaver B."/>
            <person name="Ciecko A."/>
            <person name="Tallon L."/>
            <person name="Jackson J."/>
            <person name="Pai G."/>
            <person name="Aken S.V."/>
            <person name="Utterback T."/>
            <person name="Reidmuller S."/>
            <person name="Feldblyum T."/>
            <person name="Hsiao J."/>
            <person name="Zismann V."/>
            <person name="Iobst S."/>
            <person name="de Vazeille A.R."/>
            <person name="Buell C.R."/>
            <person name="Ying K."/>
            <person name="Li Y."/>
            <person name="Lu T."/>
            <person name="Huang Y."/>
            <person name="Zhao Q."/>
            <person name="Feng Q."/>
            <person name="Zhang L."/>
            <person name="Zhu J."/>
            <person name="Weng Q."/>
            <person name="Mu J."/>
            <person name="Lu Y."/>
            <person name="Fan D."/>
            <person name="Liu Y."/>
            <person name="Guan J."/>
            <person name="Zhang Y."/>
            <person name="Yu S."/>
            <person name="Liu X."/>
            <person name="Zhang Y."/>
            <person name="Hong G."/>
            <person name="Han B."/>
            <person name="Choisne N."/>
            <person name="Demange N."/>
            <person name="Orjeda G."/>
            <person name="Samain S."/>
            <person name="Cattolico L."/>
            <person name="Pelletier E."/>
            <person name="Couloux A."/>
            <person name="Segurens B."/>
            <person name="Wincker P."/>
            <person name="D'Hont A."/>
            <person name="Scarpelli C."/>
            <person name="Weissenbach J."/>
            <person name="Salanoubat M."/>
            <person name="Quetier F."/>
            <person name="Yu Y."/>
            <person name="Kim H.R."/>
            <person name="Rambo T."/>
            <person name="Currie J."/>
            <person name="Collura K."/>
            <person name="Luo M."/>
            <person name="Yang T."/>
            <person name="Ammiraju J.S.S."/>
            <person name="Engler F."/>
            <person name="Soderlund C."/>
            <person name="Wing R.A."/>
            <person name="Palmer L.E."/>
            <person name="de la Bastide M."/>
            <person name="Spiegel L."/>
            <person name="Nascimento L."/>
            <person name="Zutavern T."/>
            <person name="O'Shaughnessy A."/>
            <person name="Dike S."/>
            <person name="Dedhia N."/>
            <person name="Preston R."/>
            <person name="Balija V."/>
            <person name="McCombie W.R."/>
            <person name="Chow T."/>
            <person name="Chen H."/>
            <person name="Chung M."/>
            <person name="Chen C."/>
            <person name="Shaw J."/>
            <person name="Wu H."/>
            <person name="Hsiao K."/>
            <person name="Chao Y."/>
            <person name="Chu M."/>
            <person name="Cheng C."/>
            <person name="Hour A."/>
            <person name="Lee P."/>
            <person name="Lin S."/>
            <person name="Lin Y."/>
            <person name="Liou J."/>
            <person name="Liu S."/>
            <person name="Hsing Y."/>
            <person name="Raghuvanshi S."/>
            <person name="Mohanty A."/>
            <person name="Bharti A.K."/>
            <person name="Gaur A."/>
            <person name="Gupta V."/>
            <person name="Kumar D."/>
            <person name="Ravi V."/>
            <person name="Vij S."/>
            <person name="Kapur A."/>
            <person name="Khurana P."/>
            <person name="Khurana P."/>
            <person name="Khurana J.P."/>
            <person name="Tyagi A.K."/>
            <person name="Gaikwad K."/>
            <person name="Singh A."/>
            <person name="Dalal V."/>
            <person name="Srivastava S."/>
            <person name="Dixit A."/>
            <person name="Pal A.K."/>
            <person name="Ghazi I.A."/>
            <person name="Yadav M."/>
            <person name="Pandit A."/>
            <person name="Bhargava A."/>
            <person name="Sureshbabu K."/>
            <person name="Batra K."/>
            <person name="Sharma T.R."/>
            <person name="Mohapatra T."/>
            <person name="Singh N.K."/>
            <person name="Messing J."/>
            <person name="Nelson A.B."/>
            <person name="Fuks G."/>
            <person name="Kavchok S."/>
            <person name="Keizer G."/>
            <person name="Linton E."/>
            <person name="Llaca V."/>
            <person name="Song R."/>
            <person name="Tanyolac B."/>
            <person name="Young S."/>
            <person name="Ho-Il K."/>
            <person name="Hahn J.H."/>
            <person name="Sangsakoo G."/>
            <person name="Vanavichit A."/>
            <person name="de Mattos Luiz.A.T."/>
            <person name="Zimmer P.D."/>
            <person name="Malone G."/>
            <person name="Dellagostin O."/>
            <person name="de Oliveira A.C."/>
            <person name="Bevan M."/>
            <person name="Bancroft I."/>
            <person name="Minx P."/>
            <person name="Cordum H."/>
            <person name="Wilson R."/>
            <person name="Cheng Z."/>
            <person name="Jin W."/>
            <person name="Jiang J."/>
            <person name="Leong S.A."/>
            <person name="Iwama H."/>
            <person name="Gojobori T."/>
            <person name="Itoh T."/>
            <person name="Niimura Y."/>
            <person name="Fujii Y."/>
            <person name="Habara T."/>
            <person name="Sakai H."/>
            <person name="Sato Y."/>
            <person name="Wilson G."/>
            <person name="Kumar K."/>
            <person name="McCouch S."/>
            <person name="Juretic N."/>
            <person name="Hoen D."/>
            <person name="Wright S."/>
            <person name="Bruskiewich R."/>
            <person name="Bureau T."/>
            <person name="Miyao A."/>
            <person name="Hirochika H."/>
            <person name="Nishikawa T."/>
            <person name="Kadowaki K."/>
            <person name="Sugiura M."/>
            <person name="Burr B."/>
            <person name="Sasaki T."/>
        </authorList>
    </citation>
    <scope>NUCLEOTIDE SEQUENCE [LARGE SCALE GENOMIC DNA]</scope>
    <source>
        <strain evidence="3">cv. Nipponbare</strain>
    </source>
</reference>
<evidence type="ECO:0000256" key="1">
    <source>
        <dbReference type="SAM" id="MobiDB-lite"/>
    </source>
</evidence>